<evidence type="ECO:0000256" key="2">
    <source>
        <dbReference type="ARBA" id="ARBA00022729"/>
    </source>
</evidence>
<dbReference type="PANTHER" id="PTHR45672">
    <property type="entry name" value="PROTEIN DISULFIDE-ISOMERASE C17H9.14C-RELATED"/>
    <property type="match status" value="1"/>
</dbReference>
<feature type="region of interest" description="Disordered" evidence="3">
    <location>
        <begin position="132"/>
        <end position="171"/>
    </location>
</feature>
<keyword evidence="2" id="KW-0732">Signal</keyword>
<dbReference type="InterPro" id="IPR013766">
    <property type="entry name" value="Thioredoxin_domain"/>
</dbReference>
<dbReference type="InterPro" id="IPR036249">
    <property type="entry name" value="Thioredoxin-like_sf"/>
</dbReference>
<dbReference type="Gene3D" id="3.40.30.10">
    <property type="entry name" value="Glutaredoxin"/>
    <property type="match status" value="1"/>
</dbReference>
<feature type="domain" description="Thioredoxin" evidence="4">
    <location>
        <begin position="1"/>
        <end position="70"/>
    </location>
</feature>
<organism evidence="5">
    <name type="scientific">Haptolina ericina</name>
    <dbReference type="NCBI Taxonomy" id="156174"/>
    <lineage>
        <taxon>Eukaryota</taxon>
        <taxon>Haptista</taxon>
        <taxon>Haptophyta</taxon>
        <taxon>Prymnesiophyceae</taxon>
        <taxon>Prymnesiales</taxon>
        <taxon>Prymnesiaceae</taxon>
        <taxon>Haptolina</taxon>
    </lineage>
</organism>
<dbReference type="AlphaFoldDB" id="A0A7S3ASC4"/>
<accession>A0A7S3ASC4</accession>
<dbReference type="GO" id="GO:0005783">
    <property type="term" value="C:endoplasmic reticulum"/>
    <property type="evidence" value="ECO:0007669"/>
    <property type="project" value="TreeGrafter"/>
</dbReference>
<dbReference type="SUPFAM" id="SSF52833">
    <property type="entry name" value="Thioredoxin-like"/>
    <property type="match status" value="1"/>
</dbReference>
<dbReference type="Pfam" id="PF00085">
    <property type="entry name" value="Thioredoxin"/>
    <property type="match status" value="1"/>
</dbReference>
<dbReference type="EMBL" id="HBHX01025884">
    <property type="protein sequence ID" value="CAE0113779.1"/>
    <property type="molecule type" value="Transcribed_RNA"/>
</dbReference>
<dbReference type="InterPro" id="IPR051063">
    <property type="entry name" value="PDI"/>
</dbReference>
<feature type="compositionally biased region" description="Basic residues" evidence="3">
    <location>
        <begin position="147"/>
        <end position="159"/>
    </location>
</feature>
<feature type="compositionally biased region" description="Basic and acidic residues" evidence="3">
    <location>
        <begin position="162"/>
        <end position="171"/>
    </location>
</feature>
<evidence type="ECO:0000259" key="4">
    <source>
        <dbReference type="Pfam" id="PF00085"/>
    </source>
</evidence>
<protein>
    <recommendedName>
        <fullName evidence="4">Thioredoxin domain-containing protein</fullName>
    </recommendedName>
</protein>
<comment type="similarity">
    <text evidence="1">Belongs to the protein disulfide isomerase family.</text>
</comment>
<gene>
    <name evidence="5" type="ORF">HERI1096_LOCUS14453</name>
</gene>
<evidence type="ECO:0000256" key="1">
    <source>
        <dbReference type="ARBA" id="ARBA00006347"/>
    </source>
</evidence>
<evidence type="ECO:0000313" key="5">
    <source>
        <dbReference type="EMBL" id="CAE0113779.1"/>
    </source>
</evidence>
<proteinExistence type="inferred from homology"/>
<name>A0A7S3ASC4_9EUKA</name>
<dbReference type="PANTHER" id="PTHR45672:SF3">
    <property type="entry name" value="THIOREDOXIN DOMAIN-CONTAINING PROTEIN 5"/>
    <property type="match status" value="1"/>
</dbReference>
<sequence length="171" mass="18965">MKPAWDSLAKQMNSDKVIIADVDCTAEGEPLCSRFGVEGFPTIKYFNPPDDEGEDYEGGRDEDALVEFAKTKLGPGCSLSTLEHCSEDEKKSLEEVMAMSPEAREAELEEIQSQLKAKEEAHEALLKSLQSQYDASNTELEKEKTTLKPRIKLLKKAGAKSKAPEPTKEEL</sequence>
<evidence type="ECO:0000256" key="3">
    <source>
        <dbReference type="SAM" id="MobiDB-lite"/>
    </source>
</evidence>
<dbReference type="GO" id="GO:0006457">
    <property type="term" value="P:protein folding"/>
    <property type="evidence" value="ECO:0007669"/>
    <property type="project" value="TreeGrafter"/>
</dbReference>
<reference evidence="5" key="1">
    <citation type="submission" date="2021-01" db="EMBL/GenBank/DDBJ databases">
        <authorList>
            <person name="Corre E."/>
            <person name="Pelletier E."/>
            <person name="Niang G."/>
            <person name="Scheremetjew M."/>
            <person name="Finn R."/>
            <person name="Kale V."/>
            <person name="Holt S."/>
            <person name="Cochrane G."/>
            <person name="Meng A."/>
            <person name="Brown T."/>
            <person name="Cohen L."/>
        </authorList>
    </citation>
    <scope>NUCLEOTIDE SEQUENCE</scope>
    <source>
        <strain evidence="5">CCMP281</strain>
    </source>
</reference>
<dbReference type="GO" id="GO:0003756">
    <property type="term" value="F:protein disulfide isomerase activity"/>
    <property type="evidence" value="ECO:0007669"/>
    <property type="project" value="TreeGrafter"/>
</dbReference>